<comment type="similarity">
    <text evidence="2">Belongs to the SMEK family.</text>
</comment>
<comment type="subcellular location">
    <subcellularLocation>
        <location evidence="1">Nucleus</location>
    </subcellularLocation>
</comment>
<dbReference type="InterPro" id="IPR055236">
    <property type="entry name" value="EVH1_PP4R3"/>
</dbReference>
<dbReference type="AlphaFoldDB" id="A0A085NTZ6"/>
<evidence type="ECO:0000259" key="5">
    <source>
        <dbReference type="Pfam" id="PF04802"/>
    </source>
</evidence>
<evidence type="ECO:0000256" key="4">
    <source>
        <dbReference type="SAM" id="MobiDB-lite"/>
    </source>
</evidence>
<dbReference type="InterPro" id="IPR011993">
    <property type="entry name" value="PH-like_dom_sf"/>
</dbReference>
<dbReference type="Pfam" id="PF04802">
    <property type="entry name" value="PP4R3"/>
    <property type="match status" value="1"/>
</dbReference>
<evidence type="ECO:0000256" key="1">
    <source>
        <dbReference type="ARBA" id="ARBA00004123"/>
    </source>
</evidence>
<evidence type="ECO:0000256" key="2">
    <source>
        <dbReference type="ARBA" id="ARBA00008809"/>
    </source>
</evidence>
<dbReference type="EMBL" id="KL367475">
    <property type="protein sequence ID" value="KFD72942.1"/>
    <property type="molecule type" value="Genomic_DNA"/>
</dbReference>
<reference evidence="7" key="1">
    <citation type="journal article" date="2014" name="Nat. Genet.">
        <title>Genome and transcriptome of the porcine whipworm Trichuris suis.</title>
        <authorList>
            <person name="Jex A.R."/>
            <person name="Nejsum P."/>
            <person name="Schwarz E.M."/>
            <person name="Hu L."/>
            <person name="Young N.D."/>
            <person name="Hall R.S."/>
            <person name="Korhonen P.K."/>
            <person name="Liao S."/>
            <person name="Thamsborg S."/>
            <person name="Xia J."/>
            <person name="Xu P."/>
            <person name="Wang S."/>
            <person name="Scheerlinck J.P."/>
            <person name="Hofmann A."/>
            <person name="Sternberg P.W."/>
            <person name="Wang J."/>
            <person name="Gasser R.B."/>
        </authorList>
    </citation>
    <scope>NUCLEOTIDE SEQUENCE [LARGE SCALE GENOMIC DNA]</scope>
    <source>
        <strain evidence="7">DCEP-RM93F</strain>
    </source>
</reference>
<dbReference type="Gene3D" id="2.30.29.30">
    <property type="entry name" value="Pleckstrin-homology domain (PH domain)/Phosphotyrosine-binding domain (PTB)"/>
    <property type="match status" value="1"/>
</dbReference>
<dbReference type="Gene3D" id="1.25.10.10">
    <property type="entry name" value="Leucine-rich Repeat Variant"/>
    <property type="match status" value="1"/>
</dbReference>
<dbReference type="InterPro" id="IPR016024">
    <property type="entry name" value="ARM-type_fold"/>
</dbReference>
<evidence type="ECO:0000313" key="7">
    <source>
        <dbReference type="EMBL" id="KFD72942.1"/>
    </source>
</evidence>
<dbReference type="GO" id="GO:0072542">
    <property type="term" value="F:protein phosphatase activator activity"/>
    <property type="evidence" value="ECO:0007669"/>
    <property type="project" value="TreeGrafter"/>
</dbReference>
<feature type="region of interest" description="Disordered" evidence="4">
    <location>
        <begin position="134"/>
        <end position="154"/>
    </location>
</feature>
<dbReference type="Pfam" id="PF22972">
    <property type="entry name" value="EVH1_PP4R3"/>
    <property type="match status" value="1"/>
</dbReference>
<feature type="compositionally biased region" description="Polar residues" evidence="4">
    <location>
        <begin position="767"/>
        <end position="777"/>
    </location>
</feature>
<dbReference type="PANTHER" id="PTHR23318">
    <property type="entry name" value="ATP SYNTHASE GAMMA-RELATED"/>
    <property type="match status" value="1"/>
</dbReference>
<feature type="domain" description="PP4R3 EVH1-like" evidence="6">
    <location>
        <begin position="34"/>
        <end position="130"/>
    </location>
</feature>
<dbReference type="GO" id="GO:0006974">
    <property type="term" value="P:DNA damage response"/>
    <property type="evidence" value="ECO:0007669"/>
    <property type="project" value="TreeGrafter"/>
</dbReference>
<sequence length="896" mass="101797">MPFSASTVRPDRFAVLYEFHMEDRSDRKDFQDSRHRVKLYMLNEKRTWDDKGTGQVTCFFNEHVHAVILKVVNEEDGNTMLESQVQQDIIYQKQQGTLIVWTESENNDMALSFQDKQGCDEVWESICKVQGKDPSFDTTQDANSDSVSDDDVGENGAVKLASEPLIELPPCDIAHLKEIHDFITSSFGIAARRDAIAYAIEAEEYIPKLLHLFHKCEDLEDIESLHMLYRTFKSIFYLNKSALMEILFAPERLIDVIGVLEYDPSCQTPKPHRNFLWEQAKFKQVIPISSPELTTKIHQTYRIQYVHDVIFPAPSIFEENMLSFMSTIIVYNKAEIVHLIQEDPMFLKELFAMLTSAETPTEKLVDLAGFLKELVSFSQLLNSQNRDCFFKTLAINGILKVLENCFSRDDDSIRSLAVDIVSCVTEYNSALVREFALRENSPLISGMIDVMFRDPDPEMGTASQLASVMRMLLDPESMITSFSPKCDKYDFLTFFYKKCMPKLCSPLIKFTGGGKLIRDNYRTANLISVLLDMLTFCIEHHSYHIRGFMITRDLLAKVLVFLQSRHSFLVLGALRLFRRTLNLRDDVYVSHIIGQRLFDPIVKCFVANGRTYNLLNSAMLELFEFIRSENIKKLAAHIVENYFENFKEIDYVNTFQLLRVRYEQQLAEGANDQDKPPCGQLTARRAHCFLCSASKDLACLSVAKSLKERGIDDEEEQWFNDDEEDWQCPPNVNTQSSLRELSGAHALTSTTTTNALAVDVRNQNVLISPPLTNNGSFSRLPPLRSSNAEDDEDRDFPLGVSVKPVARKMTIVINTSSAELARRGEKESNASASPSCVRALVDYGDSDDEESPDESDNVGQPIPGSADNDLAQPKSVSDLELIKSKKLRIDQSSSPK</sequence>
<dbReference type="Proteomes" id="UP000030758">
    <property type="component" value="Unassembled WGS sequence"/>
</dbReference>
<dbReference type="InterPro" id="IPR006887">
    <property type="entry name" value="P4R3-like_central_dom"/>
</dbReference>
<dbReference type="SUPFAM" id="SSF48371">
    <property type="entry name" value="ARM repeat"/>
    <property type="match status" value="1"/>
</dbReference>
<evidence type="ECO:0000259" key="6">
    <source>
        <dbReference type="Pfam" id="PF22972"/>
    </source>
</evidence>
<feature type="region of interest" description="Disordered" evidence="4">
    <location>
        <begin position="819"/>
        <end position="877"/>
    </location>
</feature>
<name>A0A085NTZ6_9BILA</name>
<feature type="compositionally biased region" description="Acidic residues" evidence="4">
    <location>
        <begin position="844"/>
        <end position="856"/>
    </location>
</feature>
<dbReference type="GO" id="GO:0030289">
    <property type="term" value="C:protein phosphatase 4 complex"/>
    <property type="evidence" value="ECO:0007669"/>
    <property type="project" value="TreeGrafter"/>
</dbReference>
<proteinExistence type="inferred from homology"/>
<dbReference type="InterPro" id="IPR051137">
    <property type="entry name" value="PP4R3-like"/>
</dbReference>
<dbReference type="SUPFAM" id="SSF50729">
    <property type="entry name" value="PH domain-like"/>
    <property type="match status" value="1"/>
</dbReference>
<protein>
    <submittedName>
        <fullName evidence="7">Uncharacterized protein</fullName>
    </submittedName>
</protein>
<accession>A0A085NTZ6</accession>
<feature type="region of interest" description="Disordered" evidence="4">
    <location>
        <begin position="767"/>
        <end position="797"/>
    </location>
</feature>
<keyword evidence="3" id="KW-0539">Nucleus</keyword>
<feature type="domain" description="Serine/threonine-protein phosphatase 4 regulatory subunit 3-like central" evidence="5">
    <location>
        <begin position="178"/>
        <end position="664"/>
    </location>
</feature>
<dbReference type="InterPro" id="IPR011989">
    <property type="entry name" value="ARM-like"/>
</dbReference>
<organism evidence="7">
    <name type="scientific">Trichuris suis</name>
    <name type="common">pig whipworm</name>
    <dbReference type="NCBI Taxonomy" id="68888"/>
    <lineage>
        <taxon>Eukaryota</taxon>
        <taxon>Metazoa</taxon>
        <taxon>Ecdysozoa</taxon>
        <taxon>Nematoda</taxon>
        <taxon>Enoplea</taxon>
        <taxon>Dorylaimia</taxon>
        <taxon>Trichinellida</taxon>
        <taxon>Trichuridae</taxon>
        <taxon>Trichuris</taxon>
    </lineage>
</organism>
<evidence type="ECO:0000256" key="3">
    <source>
        <dbReference type="ARBA" id="ARBA00023242"/>
    </source>
</evidence>
<dbReference type="GO" id="GO:0005654">
    <property type="term" value="C:nucleoplasm"/>
    <property type="evidence" value="ECO:0007669"/>
    <property type="project" value="TreeGrafter"/>
</dbReference>
<dbReference type="PANTHER" id="PTHR23318:SF0">
    <property type="entry name" value="SERINE_THREONINE-PROTEIN PHOSPHATASE 4 REGULATORY SUBUNIT 3"/>
    <property type="match status" value="1"/>
</dbReference>
<gene>
    <name evidence="7" type="ORF">M514_00079</name>
</gene>